<name>A0ABU0EHP2_9CELL</name>
<feature type="transmembrane region" description="Helical" evidence="1">
    <location>
        <begin position="192"/>
        <end position="210"/>
    </location>
</feature>
<evidence type="ECO:0000313" key="3">
    <source>
        <dbReference type="Proteomes" id="UP001239626"/>
    </source>
</evidence>
<dbReference type="Proteomes" id="UP001239626">
    <property type="component" value="Unassembled WGS sequence"/>
</dbReference>
<keyword evidence="1" id="KW-0472">Membrane</keyword>
<protein>
    <submittedName>
        <fullName evidence="2">ZIP family zinc transporter</fullName>
    </submittedName>
</protein>
<gene>
    <name evidence="2" type="ORF">J2X26_002930</name>
</gene>
<comment type="caution">
    <text evidence="2">The sequence shown here is derived from an EMBL/GenBank/DDBJ whole genome shotgun (WGS) entry which is preliminary data.</text>
</comment>
<feature type="transmembrane region" description="Helical" evidence="1">
    <location>
        <begin position="31"/>
        <end position="52"/>
    </location>
</feature>
<evidence type="ECO:0000256" key="1">
    <source>
        <dbReference type="SAM" id="Phobius"/>
    </source>
</evidence>
<dbReference type="RefSeq" id="WP_307493379.1">
    <property type="nucleotide sequence ID" value="NZ_JAUSVB010000004.1"/>
</dbReference>
<keyword evidence="1" id="KW-1133">Transmembrane helix</keyword>
<dbReference type="EMBL" id="JAUSVB010000004">
    <property type="protein sequence ID" value="MDQ0374603.1"/>
    <property type="molecule type" value="Genomic_DNA"/>
</dbReference>
<feature type="transmembrane region" description="Helical" evidence="1">
    <location>
        <begin position="222"/>
        <end position="242"/>
    </location>
</feature>
<feature type="transmembrane region" description="Helical" evidence="1">
    <location>
        <begin position="104"/>
        <end position="126"/>
    </location>
</feature>
<reference evidence="2 3" key="1">
    <citation type="submission" date="2023-07" db="EMBL/GenBank/DDBJ databases">
        <title>Sorghum-associated microbial communities from plants grown in Nebraska, USA.</title>
        <authorList>
            <person name="Schachtman D."/>
        </authorList>
    </citation>
    <scope>NUCLEOTIDE SEQUENCE [LARGE SCALE GENOMIC DNA]</scope>
    <source>
        <strain evidence="2 3">BE332</strain>
    </source>
</reference>
<proteinExistence type="predicted"/>
<keyword evidence="1" id="KW-0812">Transmembrane</keyword>
<keyword evidence="3" id="KW-1185">Reference proteome</keyword>
<sequence length="243" mass="24632">MAGAFAWGLLAASSLVIGGVLALVFRTSRRLIGLVMGFGAGVLISAVAFDLVEEASNQGGGQAALIGGLFAGCLVFFGGDLLIDRFGGGARKDAGGAQQSGSPLAIVLGTVLDGIPESMVIGLTIFHGGEVGLAYLIAVFISNLPEAIGSTTGLVSAGWRRSRIVWMWVAIAVVSGLASAAGYSIFQTSSPGAVAFVLTFAAGAILTMLADTMMPEAFEEGGRWVGVATTLGFAVAYTVHLLE</sequence>
<feature type="transmembrane region" description="Helical" evidence="1">
    <location>
        <begin position="164"/>
        <end position="186"/>
    </location>
</feature>
<evidence type="ECO:0000313" key="2">
    <source>
        <dbReference type="EMBL" id="MDQ0374603.1"/>
    </source>
</evidence>
<organism evidence="2 3">
    <name type="scientific">Cellulomonas humilata</name>
    <dbReference type="NCBI Taxonomy" id="144055"/>
    <lineage>
        <taxon>Bacteria</taxon>
        <taxon>Bacillati</taxon>
        <taxon>Actinomycetota</taxon>
        <taxon>Actinomycetes</taxon>
        <taxon>Micrococcales</taxon>
        <taxon>Cellulomonadaceae</taxon>
        <taxon>Cellulomonas</taxon>
    </lineage>
</organism>
<feature type="transmembrane region" description="Helical" evidence="1">
    <location>
        <begin position="6"/>
        <end position="24"/>
    </location>
</feature>
<feature type="transmembrane region" description="Helical" evidence="1">
    <location>
        <begin position="64"/>
        <end position="83"/>
    </location>
</feature>
<accession>A0ABU0EHP2</accession>